<feature type="transmembrane region" description="Helical" evidence="1">
    <location>
        <begin position="7"/>
        <end position="30"/>
    </location>
</feature>
<sequence length="225" mass="26061">MIAKRISIALFCYFLFFRLYAVCALFYSFIIQASNENLIRKTNDGFQLTIFQLEFYFFLIVIYGFRPSRFNKTIIKSYRVDEPKKLSKKAFFWTVYFGVLLVVFGIPFMIFKSALAGVLDILTGANQYILENTGLLFMSVIFLVLNVLGFYYNSTGAFGHAKIQFFRSLFALLLTVPFAVFLYLISMLFHTNASVLIILCLAFNLSFLWLSISGYWKSRKLVGDR</sequence>
<accession>A0ABR7KX65</accession>
<dbReference type="Proteomes" id="UP000652755">
    <property type="component" value="Unassembled WGS sequence"/>
</dbReference>
<feature type="transmembrane region" description="Helical" evidence="1">
    <location>
        <begin position="165"/>
        <end position="189"/>
    </location>
</feature>
<keyword evidence="1" id="KW-1133">Transmembrane helix</keyword>
<evidence type="ECO:0000313" key="3">
    <source>
        <dbReference type="Proteomes" id="UP000652755"/>
    </source>
</evidence>
<name>A0ABR7KX65_9SPHI</name>
<keyword evidence="3" id="KW-1185">Reference proteome</keyword>
<protein>
    <submittedName>
        <fullName evidence="2">Uncharacterized protein</fullName>
    </submittedName>
</protein>
<feature type="transmembrane region" description="Helical" evidence="1">
    <location>
        <begin position="50"/>
        <end position="69"/>
    </location>
</feature>
<dbReference type="EMBL" id="JACRYL010000025">
    <property type="protein sequence ID" value="MBC6112709.1"/>
    <property type="molecule type" value="Genomic_DNA"/>
</dbReference>
<keyword evidence="1" id="KW-0812">Transmembrane</keyword>
<proteinExistence type="predicted"/>
<evidence type="ECO:0000313" key="2">
    <source>
        <dbReference type="EMBL" id="MBC6112709.1"/>
    </source>
</evidence>
<organism evidence="2 3">
    <name type="scientific">Pedobacter fastidiosus</name>
    <dbReference type="NCBI Taxonomy" id="2765361"/>
    <lineage>
        <taxon>Bacteria</taxon>
        <taxon>Pseudomonadati</taxon>
        <taxon>Bacteroidota</taxon>
        <taxon>Sphingobacteriia</taxon>
        <taxon>Sphingobacteriales</taxon>
        <taxon>Sphingobacteriaceae</taxon>
        <taxon>Pedobacter</taxon>
    </lineage>
</organism>
<comment type="caution">
    <text evidence="2">The sequence shown here is derived from an EMBL/GenBank/DDBJ whole genome shotgun (WGS) entry which is preliminary data.</text>
</comment>
<dbReference type="RefSeq" id="WP_187073124.1">
    <property type="nucleotide sequence ID" value="NZ_JACRYL010000025.1"/>
</dbReference>
<feature type="transmembrane region" description="Helical" evidence="1">
    <location>
        <begin position="90"/>
        <end position="115"/>
    </location>
</feature>
<keyword evidence="1" id="KW-0472">Membrane</keyword>
<reference evidence="2 3" key="1">
    <citation type="submission" date="2020-08" db="EMBL/GenBank/DDBJ databases">
        <authorList>
            <person name="Sun Q."/>
            <person name="Inoue M."/>
        </authorList>
    </citation>
    <scope>NUCLEOTIDE SEQUENCE [LARGE SCALE GENOMIC DNA]</scope>
    <source>
        <strain evidence="2 3">CCM 8938</strain>
    </source>
</reference>
<feature type="transmembrane region" description="Helical" evidence="1">
    <location>
        <begin position="135"/>
        <end position="153"/>
    </location>
</feature>
<gene>
    <name evidence="2" type="ORF">H7U22_19985</name>
</gene>
<evidence type="ECO:0000256" key="1">
    <source>
        <dbReference type="SAM" id="Phobius"/>
    </source>
</evidence>
<feature type="transmembrane region" description="Helical" evidence="1">
    <location>
        <begin position="195"/>
        <end position="216"/>
    </location>
</feature>